<keyword evidence="3" id="KW-1185">Reference proteome</keyword>
<sequence>MQREINNKQRGQMKGITKVEERWRPRHWSASPPENRGKKLEAETLLDPETRNLSQTQWPKQNYEHRGKTTTNEPNER</sequence>
<dbReference type="EMBL" id="JBBPBN010000004">
    <property type="protein sequence ID" value="KAK9042319.1"/>
    <property type="molecule type" value="Genomic_DNA"/>
</dbReference>
<gene>
    <name evidence="2" type="ORF">V6N11_017396</name>
</gene>
<organism evidence="2 3">
    <name type="scientific">Hibiscus sabdariffa</name>
    <name type="common">roselle</name>
    <dbReference type="NCBI Taxonomy" id="183260"/>
    <lineage>
        <taxon>Eukaryota</taxon>
        <taxon>Viridiplantae</taxon>
        <taxon>Streptophyta</taxon>
        <taxon>Embryophyta</taxon>
        <taxon>Tracheophyta</taxon>
        <taxon>Spermatophyta</taxon>
        <taxon>Magnoliopsida</taxon>
        <taxon>eudicotyledons</taxon>
        <taxon>Gunneridae</taxon>
        <taxon>Pentapetalae</taxon>
        <taxon>rosids</taxon>
        <taxon>malvids</taxon>
        <taxon>Malvales</taxon>
        <taxon>Malvaceae</taxon>
        <taxon>Malvoideae</taxon>
        <taxon>Hibiscus</taxon>
    </lineage>
</organism>
<evidence type="ECO:0000313" key="3">
    <source>
        <dbReference type="Proteomes" id="UP001396334"/>
    </source>
</evidence>
<evidence type="ECO:0000313" key="2">
    <source>
        <dbReference type="EMBL" id="KAK9042319.1"/>
    </source>
</evidence>
<comment type="caution">
    <text evidence="2">The sequence shown here is derived from an EMBL/GenBank/DDBJ whole genome shotgun (WGS) entry which is preliminary data.</text>
</comment>
<protein>
    <submittedName>
        <fullName evidence="2">Uncharacterized protein</fullName>
    </submittedName>
</protein>
<dbReference type="Proteomes" id="UP001396334">
    <property type="component" value="Unassembled WGS sequence"/>
</dbReference>
<feature type="compositionally biased region" description="Polar residues" evidence="1">
    <location>
        <begin position="51"/>
        <end position="60"/>
    </location>
</feature>
<feature type="region of interest" description="Disordered" evidence="1">
    <location>
        <begin position="1"/>
        <end position="77"/>
    </location>
</feature>
<reference evidence="2 3" key="1">
    <citation type="journal article" date="2024" name="G3 (Bethesda)">
        <title>Genome assembly of Hibiscus sabdariffa L. provides insights into metabolisms of medicinal natural products.</title>
        <authorList>
            <person name="Kim T."/>
        </authorList>
    </citation>
    <scope>NUCLEOTIDE SEQUENCE [LARGE SCALE GENOMIC DNA]</scope>
    <source>
        <strain evidence="2">TK-2024</strain>
        <tissue evidence="2">Old leaves</tissue>
    </source>
</reference>
<name>A0ABR2TYI5_9ROSI</name>
<evidence type="ECO:0000256" key="1">
    <source>
        <dbReference type="SAM" id="MobiDB-lite"/>
    </source>
</evidence>
<proteinExistence type="predicted"/>
<accession>A0ABR2TYI5</accession>